<protein>
    <submittedName>
        <fullName evidence="1">MBL fold hydrolase</fullName>
    </submittedName>
</protein>
<accession>A0ACB5RCB5</accession>
<keyword evidence="1" id="KW-0378">Hydrolase</keyword>
<proteinExistence type="predicted"/>
<dbReference type="Proteomes" id="UP001058074">
    <property type="component" value="Unassembled WGS sequence"/>
</dbReference>
<reference evidence="1" key="1">
    <citation type="journal article" date="2025" name="Int. J. Syst. Evol. Microbiol.">
        <title>Inconstantimicrobium mannanitabidum sp. nov., a novel member of the family Clostridiaceae isolated from anoxic soil under the treatment of reductive soil disinfestation.</title>
        <authorList>
            <person name="Ueki A."/>
            <person name="Tonouchi A."/>
            <person name="Honma S."/>
            <person name="Kaku N."/>
            <person name="Ueki K."/>
        </authorList>
    </citation>
    <scope>NUCLEOTIDE SEQUENCE</scope>
    <source>
        <strain evidence="1">TW13</strain>
    </source>
</reference>
<dbReference type="EMBL" id="BROD01000001">
    <property type="protein sequence ID" value="GKX66519.1"/>
    <property type="molecule type" value="Genomic_DNA"/>
</dbReference>
<name>A0ACB5RCB5_9CLOT</name>
<comment type="caution">
    <text evidence="1">The sequence shown here is derived from an EMBL/GenBank/DDBJ whole genome shotgun (WGS) entry which is preliminary data.</text>
</comment>
<keyword evidence="2" id="KW-1185">Reference proteome</keyword>
<organism evidence="1 2">
    <name type="scientific">Inconstantimicrobium mannanitabidum</name>
    <dbReference type="NCBI Taxonomy" id="1604901"/>
    <lineage>
        <taxon>Bacteria</taxon>
        <taxon>Bacillati</taxon>
        <taxon>Bacillota</taxon>
        <taxon>Clostridia</taxon>
        <taxon>Eubacteriales</taxon>
        <taxon>Clostridiaceae</taxon>
        <taxon>Inconstantimicrobium</taxon>
    </lineage>
</organism>
<evidence type="ECO:0000313" key="2">
    <source>
        <dbReference type="Proteomes" id="UP001058074"/>
    </source>
</evidence>
<gene>
    <name evidence="1" type="ORF">rsdtw13_17770</name>
</gene>
<sequence>MELVKLSDRIFYLPPEEVNDRPVLGYVNGDRYSLAIDGGNSDKHVEKFYEELKKANLRLPDYTVITHWHWDHTFGMHAVLGKTIAGKPTNNKLKEVMTWKWSDEDMQNRLNTGEDIEMCDRCIKVEYPDREEIKVTTADIELNGSLKIDLGGVSCVITEFVAPHSEDSVLVYVPEEKTVFVGDAGCEDFYYNNGKYDKDKLEAFIESLKEIDFDTYVWGHDVPEAKESVISYFVEALEELK</sequence>
<evidence type="ECO:0000313" key="1">
    <source>
        <dbReference type="EMBL" id="GKX66519.1"/>
    </source>
</evidence>